<dbReference type="SMART" id="SM00904">
    <property type="entry name" value="Flavokinase"/>
    <property type="match status" value="1"/>
</dbReference>
<dbReference type="FunFam" id="2.40.30.30:FF:000004">
    <property type="entry name" value="Riboflavin biosynthesis protein"/>
    <property type="match status" value="1"/>
</dbReference>
<keyword evidence="5 14" id="KW-0808">Transferase</keyword>
<accession>A0A917AP84</accession>
<dbReference type="InterPro" id="IPR014729">
    <property type="entry name" value="Rossmann-like_a/b/a_fold"/>
</dbReference>
<evidence type="ECO:0000313" key="17">
    <source>
        <dbReference type="Proteomes" id="UP000605259"/>
    </source>
</evidence>
<dbReference type="GO" id="GO:0003919">
    <property type="term" value="F:FMN adenylyltransferase activity"/>
    <property type="evidence" value="ECO:0007669"/>
    <property type="project" value="UniProtKB-UniRule"/>
</dbReference>
<dbReference type="Pfam" id="PF06574">
    <property type="entry name" value="FAD_syn"/>
    <property type="match status" value="1"/>
</dbReference>
<comment type="caution">
    <text evidence="16">The sequence shown here is derived from an EMBL/GenBank/DDBJ whole genome shotgun (WGS) entry which is preliminary data.</text>
</comment>
<protein>
    <recommendedName>
        <fullName evidence="14">Riboflavin biosynthesis protein</fullName>
    </recommendedName>
    <domain>
        <recommendedName>
            <fullName evidence="14">Riboflavin kinase</fullName>
            <ecNumber evidence="14">2.7.1.26</ecNumber>
        </recommendedName>
        <alternativeName>
            <fullName evidence="14">Flavokinase</fullName>
        </alternativeName>
    </domain>
    <domain>
        <recommendedName>
            <fullName evidence="14">FMN adenylyltransferase</fullName>
            <ecNumber evidence="14">2.7.7.2</ecNumber>
        </recommendedName>
        <alternativeName>
            <fullName evidence="14">FAD pyrophosphorylase</fullName>
        </alternativeName>
        <alternativeName>
            <fullName evidence="14">FAD synthase</fullName>
        </alternativeName>
    </domain>
</protein>
<dbReference type="SUPFAM" id="SSF82114">
    <property type="entry name" value="Riboflavin kinase-like"/>
    <property type="match status" value="1"/>
</dbReference>
<keyword evidence="10 14" id="KW-0067">ATP-binding</keyword>
<comment type="pathway">
    <text evidence="1 14">Cofactor biosynthesis; FAD biosynthesis; FAD from FMN: step 1/1.</text>
</comment>
<dbReference type="AlphaFoldDB" id="A0A917AP84"/>
<evidence type="ECO:0000256" key="4">
    <source>
        <dbReference type="ARBA" id="ARBA00022643"/>
    </source>
</evidence>
<keyword evidence="8 14" id="KW-0418">Kinase</keyword>
<evidence type="ECO:0000256" key="9">
    <source>
        <dbReference type="ARBA" id="ARBA00022827"/>
    </source>
</evidence>
<dbReference type="FunFam" id="3.40.50.620:FF:000021">
    <property type="entry name" value="Riboflavin biosynthesis protein"/>
    <property type="match status" value="1"/>
</dbReference>
<comment type="catalytic activity">
    <reaction evidence="13 14">
        <text>FMN + ATP + H(+) = FAD + diphosphate</text>
        <dbReference type="Rhea" id="RHEA:17237"/>
        <dbReference type="ChEBI" id="CHEBI:15378"/>
        <dbReference type="ChEBI" id="CHEBI:30616"/>
        <dbReference type="ChEBI" id="CHEBI:33019"/>
        <dbReference type="ChEBI" id="CHEBI:57692"/>
        <dbReference type="ChEBI" id="CHEBI:58210"/>
        <dbReference type="EC" id="2.7.7.2"/>
    </reaction>
</comment>
<keyword evidence="6 14" id="KW-0548">Nucleotidyltransferase</keyword>
<dbReference type="GO" id="GO:0005524">
    <property type="term" value="F:ATP binding"/>
    <property type="evidence" value="ECO:0007669"/>
    <property type="project" value="UniProtKB-UniRule"/>
</dbReference>
<dbReference type="InterPro" id="IPR002606">
    <property type="entry name" value="Riboflavin_kinase_bac"/>
</dbReference>
<dbReference type="GO" id="GO:0009231">
    <property type="term" value="P:riboflavin biosynthetic process"/>
    <property type="evidence" value="ECO:0007669"/>
    <property type="project" value="InterPro"/>
</dbReference>
<evidence type="ECO:0000256" key="7">
    <source>
        <dbReference type="ARBA" id="ARBA00022741"/>
    </source>
</evidence>
<evidence type="ECO:0000256" key="3">
    <source>
        <dbReference type="ARBA" id="ARBA00022630"/>
    </source>
</evidence>
<dbReference type="EC" id="2.7.1.26" evidence="14"/>
<evidence type="ECO:0000256" key="5">
    <source>
        <dbReference type="ARBA" id="ARBA00022679"/>
    </source>
</evidence>
<evidence type="ECO:0000256" key="13">
    <source>
        <dbReference type="ARBA" id="ARBA00049494"/>
    </source>
</evidence>
<reference evidence="16" key="1">
    <citation type="journal article" date="2014" name="Int. J. Syst. Evol. Microbiol.">
        <title>Complete genome sequence of Corynebacterium casei LMG S-19264T (=DSM 44701T), isolated from a smear-ripened cheese.</title>
        <authorList>
            <consortium name="US DOE Joint Genome Institute (JGI-PGF)"/>
            <person name="Walter F."/>
            <person name="Albersmeier A."/>
            <person name="Kalinowski J."/>
            <person name="Ruckert C."/>
        </authorList>
    </citation>
    <scope>NUCLEOTIDE SEQUENCE</scope>
    <source>
        <strain evidence="16">CGMCC 1.12698</strain>
    </source>
</reference>
<evidence type="ECO:0000256" key="11">
    <source>
        <dbReference type="ARBA" id="ARBA00023268"/>
    </source>
</evidence>
<dbReference type="GO" id="GO:0006747">
    <property type="term" value="P:FAD biosynthetic process"/>
    <property type="evidence" value="ECO:0007669"/>
    <property type="project" value="UniProtKB-UniRule"/>
</dbReference>
<comment type="catalytic activity">
    <reaction evidence="12 14">
        <text>riboflavin + ATP = FMN + ADP + H(+)</text>
        <dbReference type="Rhea" id="RHEA:14357"/>
        <dbReference type="ChEBI" id="CHEBI:15378"/>
        <dbReference type="ChEBI" id="CHEBI:30616"/>
        <dbReference type="ChEBI" id="CHEBI:57986"/>
        <dbReference type="ChEBI" id="CHEBI:58210"/>
        <dbReference type="ChEBI" id="CHEBI:456216"/>
        <dbReference type="EC" id="2.7.1.26"/>
    </reaction>
</comment>
<keyword evidence="17" id="KW-1185">Reference proteome</keyword>
<dbReference type="SUPFAM" id="SSF52374">
    <property type="entry name" value="Nucleotidylyl transferase"/>
    <property type="match status" value="1"/>
</dbReference>
<proteinExistence type="inferred from homology"/>
<keyword evidence="3 14" id="KW-0285">Flavoprotein</keyword>
<keyword evidence="4 14" id="KW-0288">FMN</keyword>
<keyword evidence="9 14" id="KW-0274">FAD</keyword>
<dbReference type="NCBIfam" id="NF004162">
    <property type="entry name" value="PRK05627.1-5"/>
    <property type="match status" value="1"/>
</dbReference>
<dbReference type="InterPro" id="IPR015865">
    <property type="entry name" value="Riboflavin_kinase_bac/euk"/>
</dbReference>
<sequence length="321" mass="37135">MKTIYLTHPHTLNKDELEPTVMALGFFDGVHLGHQQVIKTAKETATKLGIKSAVMTFYPHPLVVLRKDKQQVEYLTSMRDKESLIEELGIDTLYVVKFDEFFADLQPQQFVDEYIIGLHVKHVVAGFDYSYGRLGKGTMETLPFHSRDQFDQTVIGKVEYEDEKISSTRLRQLVQAGKVDKVPTILSRHYAVRGVVVDGDKRGRTIGFPTANVLVEDEYLMPPLGVYAVKIKIRDKWYDGMCNIGFKPTFRDDLKKATVEVNVFDFNNDIYHEQVIVEWYTRIRSEKKFNGIHELIAQLQEDKQQIQTYFQNSQECTCFFS</sequence>
<evidence type="ECO:0000256" key="2">
    <source>
        <dbReference type="ARBA" id="ARBA00005201"/>
    </source>
</evidence>
<evidence type="ECO:0000256" key="6">
    <source>
        <dbReference type="ARBA" id="ARBA00022695"/>
    </source>
</evidence>
<dbReference type="PANTHER" id="PTHR22749">
    <property type="entry name" value="RIBOFLAVIN KINASE/FMN ADENYLYLTRANSFERASE"/>
    <property type="match status" value="1"/>
</dbReference>
<keyword evidence="11" id="KW-0511">Multifunctional enzyme</keyword>
<dbReference type="PIRSF" id="PIRSF004491">
    <property type="entry name" value="FAD_Synth"/>
    <property type="match status" value="1"/>
</dbReference>
<keyword evidence="7 14" id="KW-0547">Nucleotide-binding</keyword>
<organism evidence="16 17">
    <name type="scientific">Priestia taiwanensis</name>
    <dbReference type="NCBI Taxonomy" id="1347902"/>
    <lineage>
        <taxon>Bacteria</taxon>
        <taxon>Bacillati</taxon>
        <taxon>Bacillota</taxon>
        <taxon>Bacilli</taxon>
        <taxon>Bacillales</taxon>
        <taxon>Bacillaceae</taxon>
        <taxon>Priestia</taxon>
    </lineage>
</organism>
<dbReference type="Gene3D" id="2.40.30.30">
    <property type="entry name" value="Riboflavin kinase-like"/>
    <property type="match status" value="1"/>
</dbReference>
<dbReference type="EC" id="2.7.7.2" evidence="14"/>
<dbReference type="NCBIfam" id="NF004161">
    <property type="entry name" value="PRK05627.1-4"/>
    <property type="match status" value="1"/>
</dbReference>
<gene>
    <name evidence="16" type="ORF">GCM10007140_14230</name>
</gene>
<evidence type="ECO:0000256" key="14">
    <source>
        <dbReference type="PIRNR" id="PIRNR004491"/>
    </source>
</evidence>
<dbReference type="PANTHER" id="PTHR22749:SF6">
    <property type="entry name" value="RIBOFLAVIN KINASE"/>
    <property type="match status" value="1"/>
</dbReference>
<dbReference type="Gene3D" id="3.40.50.620">
    <property type="entry name" value="HUPs"/>
    <property type="match status" value="1"/>
</dbReference>
<comment type="pathway">
    <text evidence="2 14">Cofactor biosynthesis; FMN biosynthesis; FMN from riboflavin (ATP route): step 1/1.</text>
</comment>
<dbReference type="GO" id="GO:0008531">
    <property type="term" value="F:riboflavin kinase activity"/>
    <property type="evidence" value="ECO:0007669"/>
    <property type="project" value="UniProtKB-UniRule"/>
</dbReference>
<dbReference type="EMBL" id="BMFK01000001">
    <property type="protein sequence ID" value="GGE65204.1"/>
    <property type="molecule type" value="Genomic_DNA"/>
</dbReference>
<dbReference type="CDD" id="cd02064">
    <property type="entry name" value="FAD_synthetase_N"/>
    <property type="match status" value="1"/>
</dbReference>
<reference evidence="16" key="2">
    <citation type="submission" date="2020-09" db="EMBL/GenBank/DDBJ databases">
        <authorList>
            <person name="Sun Q."/>
            <person name="Zhou Y."/>
        </authorList>
    </citation>
    <scope>NUCLEOTIDE SEQUENCE</scope>
    <source>
        <strain evidence="16">CGMCC 1.12698</strain>
    </source>
</reference>
<dbReference type="InterPro" id="IPR023465">
    <property type="entry name" value="Riboflavin_kinase_dom_sf"/>
</dbReference>
<evidence type="ECO:0000259" key="15">
    <source>
        <dbReference type="SMART" id="SM00904"/>
    </source>
</evidence>
<dbReference type="Pfam" id="PF01687">
    <property type="entry name" value="Flavokinase"/>
    <property type="match status" value="1"/>
</dbReference>
<dbReference type="NCBIfam" id="TIGR00083">
    <property type="entry name" value="ribF"/>
    <property type="match status" value="1"/>
</dbReference>
<dbReference type="InterPro" id="IPR023468">
    <property type="entry name" value="Riboflavin_kinase"/>
</dbReference>
<feature type="domain" description="Riboflavin kinase" evidence="15">
    <location>
        <begin position="185"/>
        <end position="311"/>
    </location>
</feature>
<comment type="similarity">
    <text evidence="14">Belongs to the ribF family.</text>
</comment>
<dbReference type="InterPro" id="IPR015864">
    <property type="entry name" value="FAD_synthase"/>
</dbReference>
<evidence type="ECO:0000256" key="8">
    <source>
        <dbReference type="ARBA" id="ARBA00022777"/>
    </source>
</evidence>
<evidence type="ECO:0000313" key="16">
    <source>
        <dbReference type="EMBL" id="GGE65204.1"/>
    </source>
</evidence>
<evidence type="ECO:0000256" key="10">
    <source>
        <dbReference type="ARBA" id="ARBA00022840"/>
    </source>
</evidence>
<evidence type="ECO:0000256" key="12">
    <source>
        <dbReference type="ARBA" id="ARBA00047880"/>
    </source>
</evidence>
<name>A0A917AP84_9BACI</name>
<evidence type="ECO:0000256" key="1">
    <source>
        <dbReference type="ARBA" id="ARBA00004726"/>
    </source>
</evidence>
<dbReference type="Proteomes" id="UP000605259">
    <property type="component" value="Unassembled WGS sequence"/>
</dbReference>
<dbReference type="GO" id="GO:0009398">
    <property type="term" value="P:FMN biosynthetic process"/>
    <property type="evidence" value="ECO:0007669"/>
    <property type="project" value="UniProtKB-UniRule"/>
</dbReference>